<keyword evidence="2" id="KW-1185">Reference proteome</keyword>
<dbReference type="EMBL" id="KE345164">
    <property type="protein sequence ID" value="EXB94552.1"/>
    <property type="molecule type" value="Genomic_DNA"/>
</dbReference>
<gene>
    <name evidence="1" type="ORF">L484_022864</name>
</gene>
<evidence type="ECO:0000313" key="1">
    <source>
        <dbReference type="EMBL" id="EXB94552.1"/>
    </source>
</evidence>
<organism evidence="1 2">
    <name type="scientific">Morus notabilis</name>
    <dbReference type="NCBI Taxonomy" id="981085"/>
    <lineage>
        <taxon>Eukaryota</taxon>
        <taxon>Viridiplantae</taxon>
        <taxon>Streptophyta</taxon>
        <taxon>Embryophyta</taxon>
        <taxon>Tracheophyta</taxon>
        <taxon>Spermatophyta</taxon>
        <taxon>Magnoliopsida</taxon>
        <taxon>eudicotyledons</taxon>
        <taxon>Gunneridae</taxon>
        <taxon>Pentapetalae</taxon>
        <taxon>rosids</taxon>
        <taxon>fabids</taxon>
        <taxon>Rosales</taxon>
        <taxon>Moraceae</taxon>
        <taxon>Moreae</taxon>
        <taxon>Morus</taxon>
    </lineage>
</organism>
<reference evidence="2" key="1">
    <citation type="submission" date="2013-01" db="EMBL/GenBank/DDBJ databases">
        <title>Draft Genome Sequence of a Mulberry Tree, Morus notabilis C.K. Schneid.</title>
        <authorList>
            <person name="He N."/>
            <person name="Zhao S."/>
        </authorList>
    </citation>
    <scope>NUCLEOTIDE SEQUENCE</scope>
</reference>
<proteinExistence type="predicted"/>
<protein>
    <submittedName>
        <fullName evidence="1">Uncharacterized protein</fullName>
    </submittedName>
</protein>
<accession>W9RVB8</accession>
<evidence type="ECO:0000313" key="2">
    <source>
        <dbReference type="Proteomes" id="UP000030645"/>
    </source>
</evidence>
<dbReference type="Proteomes" id="UP000030645">
    <property type="component" value="Unassembled WGS sequence"/>
</dbReference>
<name>W9RVB8_9ROSA</name>
<sequence>MAITTIVCKAPSTCRHQRYGTITTAKRSSQFLVCQRDATMIYHHGKESSGIRRELSKQGRAIMDIRARVVDEQQRHFTRAQFEANYFNTLGLMFHRFSRSSGQDMMDIPPLSQHPESLIQPYNPYLLPQGDGGGVDQ</sequence>
<dbReference type="AlphaFoldDB" id="W9RVB8"/>